<keyword evidence="8 9" id="KW-0694">RNA-binding</keyword>
<comment type="cofactor">
    <cofactor evidence="1">
        <name>Mg(2+)</name>
        <dbReference type="ChEBI" id="CHEBI:18420"/>
    </cofactor>
</comment>
<evidence type="ECO:0000256" key="1">
    <source>
        <dbReference type="ARBA" id="ARBA00001946"/>
    </source>
</evidence>
<dbReference type="InterPro" id="IPR043519">
    <property type="entry name" value="NT_sf"/>
</dbReference>
<feature type="domain" description="tRNA nucleotidyltransferase/poly(A) polymerase RNA and SrmB- binding" evidence="11">
    <location>
        <begin position="166"/>
        <end position="218"/>
    </location>
</feature>
<keyword evidence="6" id="KW-0547">Nucleotide-binding</keyword>
<comment type="caution">
    <text evidence="13">The sequence shown here is derived from an EMBL/GenBank/DDBJ whole genome shotgun (WGS) entry which is preliminary data.</text>
</comment>
<keyword evidence="4 13" id="KW-0548">Nucleotidyltransferase</keyword>
<evidence type="ECO:0000256" key="6">
    <source>
        <dbReference type="ARBA" id="ARBA00022741"/>
    </source>
</evidence>
<dbReference type="InterPro" id="IPR032810">
    <property type="entry name" value="CCA-adding_enz_C"/>
</dbReference>
<dbReference type="EC" id="3.1.3.-" evidence="13"/>
<dbReference type="CDD" id="cd05398">
    <property type="entry name" value="NT_ClassII-CCAase"/>
    <property type="match status" value="1"/>
</dbReference>
<evidence type="ECO:0000256" key="2">
    <source>
        <dbReference type="ARBA" id="ARBA00022679"/>
    </source>
</evidence>
<evidence type="ECO:0000256" key="5">
    <source>
        <dbReference type="ARBA" id="ARBA00022723"/>
    </source>
</evidence>
<evidence type="ECO:0000256" key="9">
    <source>
        <dbReference type="RuleBase" id="RU003953"/>
    </source>
</evidence>
<dbReference type="InterPro" id="IPR050264">
    <property type="entry name" value="Bact_CCA-adding_enz_type3_sf"/>
</dbReference>
<dbReference type="Gene3D" id="1.10.246.80">
    <property type="match status" value="1"/>
</dbReference>
<keyword evidence="13" id="KW-0378">Hydrolase</keyword>
<dbReference type="Pfam" id="PF12627">
    <property type="entry name" value="PolyA_pol_RNAbd"/>
    <property type="match status" value="1"/>
</dbReference>
<dbReference type="InterPro" id="IPR032828">
    <property type="entry name" value="PolyA_RNA-bd"/>
</dbReference>
<dbReference type="SUPFAM" id="SSF81891">
    <property type="entry name" value="Poly A polymerase C-terminal region-like"/>
    <property type="match status" value="1"/>
</dbReference>
<evidence type="ECO:0000313" key="13">
    <source>
        <dbReference type="EMBL" id="MBP1933410.1"/>
    </source>
</evidence>
<evidence type="ECO:0000256" key="7">
    <source>
        <dbReference type="ARBA" id="ARBA00022842"/>
    </source>
</evidence>
<protein>
    <submittedName>
        <fullName evidence="13">tRNA nucleotidyltransferase (CCA-adding enzyme)</fullName>
        <ecNumber evidence="13">2.7.7.72</ecNumber>
        <ecNumber evidence="13">3.1.3.-</ecNumber>
        <ecNumber evidence="13">3.1.4.-</ecNumber>
    </submittedName>
</protein>
<dbReference type="Pfam" id="PF13735">
    <property type="entry name" value="tRNA_NucTran2_2"/>
    <property type="match status" value="1"/>
</dbReference>
<dbReference type="InterPro" id="IPR002646">
    <property type="entry name" value="PolA_pol_head_dom"/>
</dbReference>
<keyword evidence="7" id="KW-0460">Magnesium</keyword>
<evidence type="ECO:0000313" key="14">
    <source>
        <dbReference type="Proteomes" id="UP001519343"/>
    </source>
</evidence>
<gene>
    <name evidence="13" type="ORF">J2Z37_003423</name>
</gene>
<dbReference type="SUPFAM" id="SSF81301">
    <property type="entry name" value="Nucleotidyltransferase"/>
    <property type="match status" value="1"/>
</dbReference>
<evidence type="ECO:0000259" key="11">
    <source>
        <dbReference type="Pfam" id="PF12627"/>
    </source>
</evidence>
<keyword evidence="3" id="KW-0819">tRNA processing</keyword>
<dbReference type="RefSeq" id="WP_209811429.1">
    <property type="nucleotide sequence ID" value="NZ_JAGGKT010000011.1"/>
</dbReference>
<accession>A0ABS4GSZ8</accession>
<keyword evidence="14" id="KW-1185">Reference proteome</keyword>
<name>A0ABS4GSZ8_9BACL</name>
<feature type="domain" description="Poly A polymerase head" evidence="10">
    <location>
        <begin position="19"/>
        <end position="139"/>
    </location>
</feature>
<evidence type="ECO:0000259" key="12">
    <source>
        <dbReference type="Pfam" id="PF13735"/>
    </source>
</evidence>
<dbReference type="GO" id="GO:0016787">
    <property type="term" value="F:hydrolase activity"/>
    <property type="evidence" value="ECO:0007669"/>
    <property type="project" value="UniProtKB-KW"/>
</dbReference>
<dbReference type="NCBIfam" id="NF009814">
    <property type="entry name" value="PRK13299.1"/>
    <property type="match status" value="1"/>
</dbReference>
<dbReference type="EC" id="3.1.4.-" evidence="13"/>
<dbReference type="Pfam" id="PF01743">
    <property type="entry name" value="PolyA_pol"/>
    <property type="match status" value="1"/>
</dbReference>
<dbReference type="EC" id="2.7.7.72" evidence="13"/>
<dbReference type="GO" id="GO:0004810">
    <property type="term" value="F:CCA tRNA nucleotidyltransferase activity"/>
    <property type="evidence" value="ECO:0007669"/>
    <property type="project" value="UniProtKB-EC"/>
</dbReference>
<feature type="domain" description="CCA-adding enzyme C-terminal" evidence="12">
    <location>
        <begin position="248"/>
        <end position="385"/>
    </location>
</feature>
<dbReference type="PANTHER" id="PTHR46173">
    <property type="entry name" value="CCA TRNA NUCLEOTIDYLTRANSFERASE 1, MITOCHONDRIAL"/>
    <property type="match status" value="1"/>
</dbReference>
<evidence type="ECO:0000259" key="10">
    <source>
        <dbReference type="Pfam" id="PF01743"/>
    </source>
</evidence>
<sequence length="393" mass="45297">MEDSANKILQHLEKQGFFAYKVGGYVRDKLLGLPVHDIDIATSARPEQVIGMFPKVIPTGIKHGTVIVVLENQAFEVTTFRVEAEYSDHRRPQIVQFVNRIEEDLGRRDFTINALAMDLRGRIIDPYGGQKDLASGLIRAVGDPKLRFGEDSLRILRAVRFAAQLGFTIEENTWEALYSEGHWLREISVERIHQELVKMIEGPNPILAIKLLSDSSIFPFDDWNHIFQHVLQHPGFSLMKERKAPLDRWTFLFAATKVSDVPYFLQQWRFSKGSIKKIAEMVFLCQMDIKSERQGKKCILKYGTEQMIKAHSIRSMLFPEFTIDKEQWESWNQQLVIRQPSELRVNARQLIEVFGRESGPWIGQALAHLFEKAALGEVDNHFDNLIIEARKVI</sequence>
<dbReference type="EMBL" id="JAGGKT010000011">
    <property type="protein sequence ID" value="MBP1933410.1"/>
    <property type="molecule type" value="Genomic_DNA"/>
</dbReference>
<reference evidence="13 14" key="1">
    <citation type="submission" date="2021-03" db="EMBL/GenBank/DDBJ databases">
        <title>Genomic Encyclopedia of Type Strains, Phase IV (KMG-IV): sequencing the most valuable type-strain genomes for metagenomic binning, comparative biology and taxonomic classification.</title>
        <authorList>
            <person name="Goeker M."/>
        </authorList>
    </citation>
    <scope>NUCLEOTIDE SEQUENCE [LARGE SCALE GENOMIC DNA]</scope>
    <source>
        <strain evidence="13 14">DSM 24738</strain>
    </source>
</reference>
<evidence type="ECO:0000256" key="4">
    <source>
        <dbReference type="ARBA" id="ARBA00022695"/>
    </source>
</evidence>
<dbReference type="PANTHER" id="PTHR46173:SF1">
    <property type="entry name" value="CCA TRNA NUCLEOTIDYLTRANSFERASE 1, MITOCHONDRIAL"/>
    <property type="match status" value="1"/>
</dbReference>
<dbReference type="Gene3D" id="1.10.3090.10">
    <property type="entry name" value="cca-adding enzyme, domain 2"/>
    <property type="match status" value="1"/>
</dbReference>
<dbReference type="Proteomes" id="UP001519343">
    <property type="component" value="Unassembled WGS sequence"/>
</dbReference>
<evidence type="ECO:0000256" key="3">
    <source>
        <dbReference type="ARBA" id="ARBA00022694"/>
    </source>
</evidence>
<dbReference type="Gene3D" id="3.30.460.10">
    <property type="entry name" value="Beta Polymerase, domain 2"/>
    <property type="match status" value="1"/>
</dbReference>
<organism evidence="13 14">
    <name type="scientific">Ammoniphilus resinae</name>
    <dbReference type="NCBI Taxonomy" id="861532"/>
    <lineage>
        <taxon>Bacteria</taxon>
        <taxon>Bacillati</taxon>
        <taxon>Bacillota</taxon>
        <taxon>Bacilli</taxon>
        <taxon>Bacillales</taxon>
        <taxon>Paenibacillaceae</taxon>
        <taxon>Aneurinibacillus group</taxon>
        <taxon>Ammoniphilus</taxon>
    </lineage>
</organism>
<keyword evidence="5" id="KW-0479">Metal-binding</keyword>
<proteinExistence type="inferred from homology"/>
<evidence type="ECO:0000256" key="8">
    <source>
        <dbReference type="ARBA" id="ARBA00022884"/>
    </source>
</evidence>
<keyword evidence="2 9" id="KW-0808">Transferase</keyword>
<comment type="similarity">
    <text evidence="9">Belongs to the tRNA nucleotidyltransferase/poly(A) polymerase family.</text>
</comment>